<organism evidence="3 4">
    <name type="scientific">Phaeomoniella chlamydospora</name>
    <name type="common">Phaeoacremonium chlamydosporum</name>
    <dbReference type="NCBI Taxonomy" id="158046"/>
    <lineage>
        <taxon>Eukaryota</taxon>
        <taxon>Fungi</taxon>
        <taxon>Dikarya</taxon>
        <taxon>Ascomycota</taxon>
        <taxon>Pezizomycotina</taxon>
        <taxon>Eurotiomycetes</taxon>
        <taxon>Chaetothyriomycetidae</taxon>
        <taxon>Phaeomoniellales</taxon>
        <taxon>Phaeomoniellaceae</taxon>
        <taxon>Phaeomoniella</taxon>
    </lineage>
</organism>
<dbReference type="EMBL" id="LCWF01000022">
    <property type="protein sequence ID" value="KKY27716.1"/>
    <property type="molecule type" value="Genomic_DNA"/>
</dbReference>
<comment type="similarity">
    <text evidence="1">Belongs to the UreD family.</text>
</comment>
<dbReference type="PANTHER" id="PTHR33643:SF1">
    <property type="entry name" value="UREASE ACCESSORY PROTEIN D"/>
    <property type="match status" value="1"/>
</dbReference>
<keyword evidence="4" id="KW-1185">Reference proteome</keyword>
<sequence length="332" mass="36721">MSIPKSPFAASKSRPGHGEVVLSILPPKKPVLTTINYQYPLKLVAPKPHSSPDGGHPVSTVFLLTYGGGIVGGDKITLDISLASNTRLVLLTQGSTKIFKSPTRNVVSGQTLNVKVEPHAALCYLPDPTQPFGESVYEQKQNFYVDPEGTSSLCVLDWVTEGRKARGESWSLWHWQGRNEVRQLTDSTESKRKLLLRDALLLTDSGIGSINGLNDKTDNMGVFGTLILSGDAFKGVGEYFLTEFGNTPRIGMKNWAVGEAEKQSPEQLKRSQRLEQERHDELLWTAARVRGFVLVKFGARDVEGARTWLSAMIRDEGSIERYFGEQALFCVR</sequence>
<dbReference type="InterPro" id="IPR002669">
    <property type="entry name" value="UreD"/>
</dbReference>
<evidence type="ECO:0000313" key="4">
    <source>
        <dbReference type="Proteomes" id="UP000053317"/>
    </source>
</evidence>
<keyword evidence="2" id="KW-0143">Chaperone</keyword>
<evidence type="ECO:0000256" key="1">
    <source>
        <dbReference type="ARBA" id="ARBA00007177"/>
    </source>
</evidence>
<reference evidence="3 4" key="2">
    <citation type="submission" date="2015-05" db="EMBL/GenBank/DDBJ databases">
        <authorList>
            <person name="Morales-Cruz A."/>
            <person name="Amrine K.C."/>
            <person name="Cantu D."/>
        </authorList>
    </citation>
    <scope>NUCLEOTIDE SEQUENCE [LARGE SCALE GENOMIC DNA]</scope>
    <source>
        <strain evidence="3">UCRPC4</strain>
    </source>
</reference>
<dbReference type="OrthoDB" id="5550464at2759"/>
<gene>
    <name evidence="3" type="ORF">UCRPC4_g00950</name>
</gene>
<comment type="caution">
    <text evidence="3">The sequence shown here is derived from an EMBL/GenBank/DDBJ whole genome shotgun (WGS) entry which is preliminary data.</text>
</comment>
<dbReference type="Pfam" id="PF01774">
    <property type="entry name" value="UreD"/>
    <property type="match status" value="1"/>
</dbReference>
<accession>A0A0G2F088</accession>
<protein>
    <submittedName>
        <fullName evidence="3">Putative urease accessory protein</fullName>
    </submittedName>
</protein>
<reference evidence="3 4" key="1">
    <citation type="submission" date="2015-05" db="EMBL/GenBank/DDBJ databases">
        <title>Distinctive expansion of gene families associated with plant cell wall degradation and secondary metabolism in the genomes of grapevine trunk pathogens.</title>
        <authorList>
            <person name="Lawrence D.P."/>
            <person name="Travadon R."/>
            <person name="Rolshausen P.E."/>
            <person name="Baumgartner K."/>
        </authorList>
    </citation>
    <scope>NUCLEOTIDE SEQUENCE [LARGE SCALE GENOMIC DNA]</scope>
    <source>
        <strain evidence="3">UCRPC4</strain>
    </source>
</reference>
<evidence type="ECO:0000256" key="2">
    <source>
        <dbReference type="ARBA" id="ARBA00023186"/>
    </source>
</evidence>
<name>A0A0G2F088_PHACM</name>
<proteinExistence type="inferred from homology"/>
<dbReference type="HAMAP" id="MF_01384">
    <property type="entry name" value="UreD"/>
    <property type="match status" value="1"/>
</dbReference>
<evidence type="ECO:0000313" key="3">
    <source>
        <dbReference type="EMBL" id="KKY27716.1"/>
    </source>
</evidence>
<dbReference type="PANTHER" id="PTHR33643">
    <property type="entry name" value="UREASE ACCESSORY PROTEIN D"/>
    <property type="match status" value="1"/>
</dbReference>
<dbReference type="Proteomes" id="UP000053317">
    <property type="component" value="Unassembled WGS sequence"/>
</dbReference>
<dbReference type="GO" id="GO:0016151">
    <property type="term" value="F:nickel cation binding"/>
    <property type="evidence" value="ECO:0007669"/>
    <property type="project" value="InterPro"/>
</dbReference>
<dbReference type="AlphaFoldDB" id="A0A0G2F088"/>